<protein>
    <submittedName>
        <fullName evidence="1">Uncharacterized protein</fullName>
    </submittedName>
</protein>
<feature type="non-terminal residue" evidence="1">
    <location>
        <position position="95"/>
    </location>
</feature>
<sequence length="95" mass="10214">MQLVLCYSCGNPHLPMWGSSCHLHLGALQPLLQFPTPGDTARGPVTSASHNTACHRAASLNTLLNAIAQTHPTQNPNAESSHLHLGTPLWPYLVE</sequence>
<accession>A0A5E4BZ75</accession>
<dbReference type="EMBL" id="CABDUW010000723">
    <property type="protein sequence ID" value="VTJ74209.1"/>
    <property type="molecule type" value="Genomic_DNA"/>
</dbReference>
<evidence type="ECO:0000313" key="1">
    <source>
        <dbReference type="EMBL" id="VTJ74209.1"/>
    </source>
</evidence>
<gene>
    <name evidence="1" type="ORF">MONAX_5E028537</name>
</gene>
<comment type="caution">
    <text evidence="1">The sequence shown here is derived from an EMBL/GenBank/DDBJ whole genome shotgun (WGS) entry which is preliminary data.</text>
</comment>
<reference evidence="1" key="1">
    <citation type="submission" date="2019-04" db="EMBL/GenBank/DDBJ databases">
        <authorList>
            <person name="Alioto T."/>
            <person name="Alioto T."/>
        </authorList>
    </citation>
    <scope>NUCLEOTIDE SEQUENCE [LARGE SCALE GENOMIC DNA]</scope>
</reference>
<proteinExistence type="predicted"/>
<dbReference type="AlphaFoldDB" id="A0A5E4BZ75"/>
<keyword evidence="2" id="KW-1185">Reference proteome</keyword>
<name>A0A5E4BZ75_MARMO</name>
<dbReference type="Proteomes" id="UP000335636">
    <property type="component" value="Unassembled WGS sequence"/>
</dbReference>
<organism evidence="1 2">
    <name type="scientific">Marmota monax</name>
    <name type="common">Woodchuck</name>
    <dbReference type="NCBI Taxonomy" id="9995"/>
    <lineage>
        <taxon>Eukaryota</taxon>
        <taxon>Metazoa</taxon>
        <taxon>Chordata</taxon>
        <taxon>Craniata</taxon>
        <taxon>Vertebrata</taxon>
        <taxon>Euteleostomi</taxon>
        <taxon>Mammalia</taxon>
        <taxon>Eutheria</taxon>
        <taxon>Euarchontoglires</taxon>
        <taxon>Glires</taxon>
        <taxon>Rodentia</taxon>
        <taxon>Sciuromorpha</taxon>
        <taxon>Sciuridae</taxon>
        <taxon>Xerinae</taxon>
        <taxon>Marmotini</taxon>
        <taxon>Marmota</taxon>
    </lineage>
</organism>
<evidence type="ECO:0000313" key="2">
    <source>
        <dbReference type="Proteomes" id="UP000335636"/>
    </source>
</evidence>